<sequence>MMAERMLLQLIWKQSTLHLAQDA</sequence>
<reference evidence="1" key="1">
    <citation type="submission" date="2018-05" db="EMBL/GenBank/DDBJ databases">
        <authorList>
            <person name="Lanie J.A."/>
            <person name="Ng W.-L."/>
            <person name="Kazmierczak K.M."/>
            <person name="Andrzejewski T.M."/>
            <person name="Davidsen T.M."/>
            <person name="Wayne K.J."/>
            <person name="Tettelin H."/>
            <person name="Glass J.I."/>
            <person name="Rusch D."/>
            <person name="Podicherti R."/>
            <person name="Tsui H.-C.T."/>
            <person name="Winkler M.E."/>
        </authorList>
    </citation>
    <scope>NUCLEOTIDE SEQUENCE</scope>
</reference>
<proteinExistence type="predicted"/>
<name>A0A381VAL1_9ZZZZ</name>
<dbReference type="AlphaFoldDB" id="A0A381VAL1"/>
<protein>
    <submittedName>
        <fullName evidence="1">Uncharacterized protein</fullName>
    </submittedName>
</protein>
<gene>
    <name evidence="1" type="ORF">METZ01_LOCUS89581</name>
</gene>
<accession>A0A381VAL1</accession>
<dbReference type="EMBL" id="UINC01008149">
    <property type="protein sequence ID" value="SVA36727.1"/>
    <property type="molecule type" value="Genomic_DNA"/>
</dbReference>
<organism evidence="1">
    <name type="scientific">marine metagenome</name>
    <dbReference type="NCBI Taxonomy" id="408172"/>
    <lineage>
        <taxon>unclassified sequences</taxon>
        <taxon>metagenomes</taxon>
        <taxon>ecological metagenomes</taxon>
    </lineage>
</organism>
<evidence type="ECO:0000313" key="1">
    <source>
        <dbReference type="EMBL" id="SVA36727.1"/>
    </source>
</evidence>